<evidence type="ECO:0000313" key="2">
    <source>
        <dbReference type="EMBL" id="KAF2160491.1"/>
    </source>
</evidence>
<dbReference type="GeneID" id="54567611"/>
<proteinExistence type="predicted"/>
<sequence length="236" mass="26174">MHVQPTLDVLKTRGHNAISIDLLAIDTSKPRPTWEQEVLHITNSVLSQLTSGRDVVLVLHSYAGLPGCEALNRIVQAGALQPTAERKGRLLKAIFFYAHHAPTGLVMDVKAFVGPQNPAFSIDESTDLAYHDQPYELFFNDIPTKEEAKPYLDEIKPMWYIPGGGAIASDDWQQAPRSIVASSKDKALLPEILNQMWGGHQEEIVWTETAHTPFMTQPEEIADLWIDLASKPSGEA</sequence>
<feature type="domain" description="AB hydrolase-1" evidence="1">
    <location>
        <begin position="10"/>
        <end position="223"/>
    </location>
</feature>
<dbReference type="AlphaFoldDB" id="A0A6A6C0F3"/>
<dbReference type="Pfam" id="PF12697">
    <property type="entry name" value="Abhydrolase_6"/>
    <property type="match status" value="1"/>
</dbReference>
<organism evidence="2 3">
    <name type="scientific">Zasmidium cellare ATCC 36951</name>
    <dbReference type="NCBI Taxonomy" id="1080233"/>
    <lineage>
        <taxon>Eukaryota</taxon>
        <taxon>Fungi</taxon>
        <taxon>Dikarya</taxon>
        <taxon>Ascomycota</taxon>
        <taxon>Pezizomycotina</taxon>
        <taxon>Dothideomycetes</taxon>
        <taxon>Dothideomycetidae</taxon>
        <taxon>Mycosphaerellales</taxon>
        <taxon>Mycosphaerellaceae</taxon>
        <taxon>Zasmidium</taxon>
    </lineage>
</organism>
<accession>A0A6A6C0F3</accession>
<dbReference type="InterPro" id="IPR029058">
    <property type="entry name" value="AB_hydrolase_fold"/>
</dbReference>
<dbReference type="OrthoDB" id="1263307at2759"/>
<evidence type="ECO:0000313" key="3">
    <source>
        <dbReference type="Proteomes" id="UP000799537"/>
    </source>
</evidence>
<protein>
    <recommendedName>
        <fullName evidence="1">AB hydrolase-1 domain-containing protein</fullName>
    </recommendedName>
</protein>
<dbReference type="Gene3D" id="3.40.50.1820">
    <property type="entry name" value="alpha/beta hydrolase"/>
    <property type="match status" value="1"/>
</dbReference>
<dbReference type="Proteomes" id="UP000799537">
    <property type="component" value="Unassembled WGS sequence"/>
</dbReference>
<gene>
    <name evidence="2" type="ORF">M409DRAFT_59966</name>
</gene>
<reference evidence="2" key="1">
    <citation type="journal article" date="2020" name="Stud. Mycol.">
        <title>101 Dothideomycetes genomes: a test case for predicting lifestyles and emergence of pathogens.</title>
        <authorList>
            <person name="Haridas S."/>
            <person name="Albert R."/>
            <person name="Binder M."/>
            <person name="Bloem J."/>
            <person name="Labutti K."/>
            <person name="Salamov A."/>
            <person name="Andreopoulos B."/>
            <person name="Baker S."/>
            <person name="Barry K."/>
            <person name="Bills G."/>
            <person name="Bluhm B."/>
            <person name="Cannon C."/>
            <person name="Castanera R."/>
            <person name="Culley D."/>
            <person name="Daum C."/>
            <person name="Ezra D."/>
            <person name="Gonzalez J."/>
            <person name="Henrissat B."/>
            <person name="Kuo A."/>
            <person name="Liang C."/>
            <person name="Lipzen A."/>
            <person name="Lutzoni F."/>
            <person name="Magnuson J."/>
            <person name="Mondo S."/>
            <person name="Nolan M."/>
            <person name="Ohm R."/>
            <person name="Pangilinan J."/>
            <person name="Park H.-J."/>
            <person name="Ramirez L."/>
            <person name="Alfaro M."/>
            <person name="Sun H."/>
            <person name="Tritt A."/>
            <person name="Yoshinaga Y."/>
            <person name="Zwiers L.-H."/>
            <person name="Turgeon B."/>
            <person name="Goodwin S."/>
            <person name="Spatafora J."/>
            <person name="Crous P."/>
            <person name="Grigoriev I."/>
        </authorList>
    </citation>
    <scope>NUCLEOTIDE SEQUENCE</scope>
    <source>
        <strain evidence="2">ATCC 36951</strain>
    </source>
</reference>
<keyword evidence="3" id="KW-1185">Reference proteome</keyword>
<evidence type="ECO:0000259" key="1">
    <source>
        <dbReference type="Pfam" id="PF12697"/>
    </source>
</evidence>
<dbReference type="PANTHER" id="PTHR37017:SF11">
    <property type="entry name" value="ESTERASE_LIPASE_THIOESTERASE DOMAIN-CONTAINING PROTEIN"/>
    <property type="match status" value="1"/>
</dbReference>
<dbReference type="InterPro" id="IPR000073">
    <property type="entry name" value="AB_hydrolase_1"/>
</dbReference>
<dbReference type="PANTHER" id="PTHR37017">
    <property type="entry name" value="AB HYDROLASE-1 DOMAIN-CONTAINING PROTEIN-RELATED"/>
    <property type="match status" value="1"/>
</dbReference>
<dbReference type="InterPro" id="IPR052897">
    <property type="entry name" value="Sec-Metab_Biosynth_Hydrolase"/>
</dbReference>
<dbReference type="EMBL" id="ML993626">
    <property type="protein sequence ID" value="KAF2160491.1"/>
    <property type="molecule type" value="Genomic_DNA"/>
</dbReference>
<dbReference type="RefSeq" id="XP_033661380.1">
    <property type="nucleotide sequence ID" value="XM_033814339.1"/>
</dbReference>
<name>A0A6A6C0F3_ZASCE</name>
<dbReference type="SUPFAM" id="SSF53474">
    <property type="entry name" value="alpha/beta-Hydrolases"/>
    <property type="match status" value="1"/>
</dbReference>